<dbReference type="GO" id="GO:0016020">
    <property type="term" value="C:membrane"/>
    <property type="evidence" value="ECO:0007669"/>
    <property type="project" value="UniProtKB-SubCell"/>
</dbReference>
<comment type="subcellular location">
    <subcellularLocation>
        <location evidence="1">Membrane</location>
        <topology evidence="1">Multi-pass membrane protein</topology>
    </subcellularLocation>
</comment>
<feature type="transmembrane region" description="Helical" evidence="5">
    <location>
        <begin position="78"/>
        <end position="100"/>
    </location>
</feature>
<proteinExistence type="predicted"/>
<dbReference type="Proteomes" id="UP000176803">
    <property type="component" value="Unassembled WGS sequence"/>
</dbReference>
<dbReference type="PROSITE" id="PS00216">
    <property type="entry name" value="SUGAR_TRANSPORT_1"/>
    <property type="match status" value="1"/>
</dbReference>
<evidence type="ECO:0008006" key="8">
    <source>
        <dbReference type="Google" id="ProtNLM"/>
    </source>
</evidence>
<feature type="transmembrane region" description="Helical" evidence="5">
    <location>
        <begin position="329"/>
        <end position="350"/>
    </location>
</feature>
<feature type="transmembrane region" description="Helical" evidence="5">
    <location>
        <begin position="162"/>
        <end position="181"/>
    </location>
</feature>
<organism evidence="6 7">
    <name type="scientific">Candidatus Roizmanbacteria bacterium RIFCSPHIGHO2_12_FULL_41_11</name>
    <dbReference type="NCBI Taxonomy" id="1802052"/>
    <lineage>
        <taxon>Bacteria</taxon>
        <taxon>Candidatus Roizmaniibacteriota</taxon>
    </lineage>
</organism>
<keyword evidence="2 5" id="KW-0812">Transmembrane</keyword>
<dbReference type="Gene3D" id="1.20.1250.20">
    <property type="entry name" value="MFS general substrate transporter like domains"/>
    <property type="match status" value="1"/>
</dbReference>
<dbReference type="AlphaFoldDB" id="A0A1F7I2S4"/>
<dbReference type="InterPro" id="IPR011701">
    <property type="entry name" value="MFS"/>
</dbReference>
<feature type="transmembrane region" description="Helical" evidence="5">
    <location>
        <begin position="284"/>
        <end position="309"/>
    </location>
</feature>
<feature type="transmembrane region" description="Helical" evidence="5">
    <location>
        <begin position="37"/>
        <end position="57"/>
    </location>
</feature>
<feature type="transmembrane region" description="Helical" evidence="5">
    <location>
        <begin position="136"/>
        <end position="155"/>
    </location>
</feature>
<accession>A0A1F7I2S4</accession>
<dbReference type="EMBL" id="MGAC01000034">
    <property type="protein sequence ID" value="OGK37659.1"/>
    <property type="molecule type" value="Genomic_DNA"/>
</dbReference>
<dbReference type="PANTHER" id="PTHR23530">
    <property type="entry name" value="TRANSPORT PROTEIN-RELATED"/>
    <property type="match status" value="1"/>
</dbReference>
<evidence type="ECO:0000256" key="5">
    <source>
        <dbReference type="SAM" id="Phobius"/>
    </source>
</evidence>
<evidence type="ECO:0000313" key="6">
    <source>
        <dbReference type="EMBL" id="OGK37659.1"/>
    </source>
</evidence>
<keyword evidence="4 5" id="KW-0472">Membrane</keyword>
<dbReference type="InterPro" id="IPR036259">
    <property type="entry name" value="MFS_trans_sf"/>
</dbReference>
<evidence type="ECO:0000256" key="4">
    <source>
        <dbReference type="ARBA" id="ARBA00023136"/>
    </source>
</evidence>
<dbReference type="InterPro" id="IPR005829">
    <property type="entry name" value="Sugar_transporter_CS"/>
</dbReference>
<dbReference type="InterPro" id="IPR053160">
    <property type="entry name" value="MFS_DHA3_Transporter"/>
</dbReference>
<reference evidence="6 7" key="1">
    <citation type="journal article" date="2016" name="Nat. Commun.">
        <title>Thousands of microbial genomes shed light on interconnected biogeochemical processes in an aquifer system.</title>
        <authorList>
            <person name="Anantharaman K."/>
            <person name="Brown C.T."/>
            <person name="Hug L.A."/>
            <person name="Sharon I."/>
            <person name="Castelle C.J."/>
            <person name="Probst A.J."/>
            <person name="Thomas B.C."/>
            <person name="Singh A."/>
            <person name="Wilkins M.J."/>
            <person name="Karaoz U."/>
            <person name="Brodie E.L."/>
            <person name="Williams K.H."/>
            <person name="Hubbard S.S."/>
            <person name="Banfield J.F."/>
        </authorList>
    </citation>
    <scope>NUCLEOTIDE SEQUENCE [LARGE SCALE GENOMIC DNA]</scope>
</reference>
<dbReference type="Pfam" id="PF07690">
    <property type="entry name" value="MFS_1"/>
    <property type="match status" value="1"/>
</dbReference>
<evidence type="ECO:0000256" key="1">
    <source>
        <dbReference type="ARBA" id="ARBA00004141"/>
    </source>
</evidence>
<comment type="caution">
    <text evidence="6">The sequence shown here is derived from an EMBL/GenBank/DDBJ whole genome shotgun (WGS) entry which is preliminary data.</text>
</comment>
<evidence type="ECO:0000256" key="2">
    <source>
        <dbReference type="ARBA" id="ARBA00022692"/>
    </source>
</evidence>
<dbReference type="SUPFAM" id="SSF103473">
    <property type="entry name" value="MFS general substrate transporter"/>
    <property type="match status" value="1"/>
</dbReference>
<keyword evidence="3 5" id="KW-1133">Transmembrane helix</keyword>
<protein>
    <recommendedName>
        <fullName evidence="8">Major facilitator superfamily (MFS) profile domain-containing protein</fullName>
    </recommendedName>
</protein>
<dbReference type="GO" id="GO:0022857">
    <property type="term" value="F:transmembrane transporter activity"/>
    <property type="evidence" value="ECO:0007669"/>
    <property type="project" value="InterPro"/>
</dbReference>
<evidence type="ECO:0000313" key="7">
    <source>
        <dbReference type="Proteomes" id="UP000176803"/>
    </source>
</evidence>
<sequence length="385" mass="42718">MSEKKNIRLLTWFNFFTDFRLYAPIAIIYFSRVSGSYALGMSIFSITMIASALFEIPTGIFSDLIGRRKTVILGASSAVVYSLFYALGGSFIILAVGGLFEGLSRSFYSGNNDALLHDTLAEKGKQHLYDEFLGKISAMFQMALAVSGLLGSLLVKWSFPLIMWLSVIPQIICLYLAFQLLEPKIHGSQSGNIFSHLKQAYQNFLLNRKLRLLSVTSILGYAFGEAGYQFQSAFYITLWPIWAVGLAKTFSNITAAFSFHFSGKIIKKFGGLKLLIIDNVSNRIVNIVLTAVPTVLSPLIMSTTSLFFGVTTVAESTLLQKEFTNEQRATMGSLNSFAGSIVFGILALLLGLTADKISPSRALLSLQILQIVNLWFYWKLFKHKD</sequence>
<feature type="transmembrane region" description="Helical" evidence="5">
    <location>
        <begin position="12"/>
        <end position="31"/>
    </location>
</feature>
<name>A0A1F7I2S4_9BACT</name>
<dbReference type="PANTHER" id="PTHR23530:SF1">
    <property type="entry name" value="PERMEASE, MAJOR FACILITATOR SUPERFAMILY-RELATED"/>
    <property type="match status" value="1"/>
</dbReference>
<feature type="transmembrane region" description="Helical" evidence="5">
    <location>
        <begin position="239"/>
        <end position="263"/>
    </location>
</feature>
<evidence type="ECO:0000256" key="3">
    <source>
        <dbReference type="ARBA" id="ARBA00022989"/>
    </source>
</evidence>
<gene>
    <name evidence="6" type="ORF">A3F03_03340</name>
</gene>